<gene>
    <name evidence="7" type="ORF">SK128_022405</name>
</gene>
<feature type="domain" description="C2H2-type" evidence="6">
    <location>
        <begin position="37"/>
        <end position="64"/>
    </location>
</feature>
<sequence>VWVDFDSSQCSNTEQAETDSQNQLSYSRVKHGDSRYFTCSLCSFRTRKKWNLTQHFLIHTAKKRFSCPQCSFECNRNDRLKYHIYNHH</sequence>
<reference evidence="7 8" key="1">
    <citation type="submission" date="2023-11" db="EMBL/GenBank/DDBJ databases">
        <title>Halocaridina rubra genome assembly.</title>
        <authorList>
            <person name="Smith C."/>
        </authorList>
    </citation>
    <scope>NUCLEOTIDE SEQUENCE [LARGE SCALE GENOMIC DNA]</scope>
    <source>
        <strain evidence="7">EP-1</strain>
        <tissue evidence="7">Whole</tissue>
    </source>
</reference>
<evidence type="ECO:0000256" key="3">
    <source>
        <dbReference type="ARBA" id="ARBA00022771"/>
    </source>
</evidence>
<protein>
    <recommendedName>
        <fullName evidence="6">C2H2-type domain-containing protein</fullName>
    </recommendedName>
</protein>
<dbReference type="AlphaFoldDB" id="A0AAN8XNL2"/>
<dbReference type="InterPro" id="IPR050688">
    <property type="entry name" value="Zinc_finger/UBP_domain"/>
</dbReference>
<dbReference type="SUPFAM" id="SSF57667">
    <property type="entry name" value="beta-beta-alpha zinc fingers"/>
    <property type="match status" value="1"/>
</dbReference>
<dbReference type="GO" id="GO:0008270">
    <property type="term" value="F:zinc ion binding"/>
    <property type="evidence" value="ECO:0007669"/>
    <property type="project" value="UniProtKB-KW"/>
</dbReference>
<proteinExistence type="predicted"/>
<dbReference type="GO" id="GO:0045944">
    <property type="term" value="P:positive regulation of transcription by RNA polymerase II"/>
    <property type="evidence" value="ECO:0007669"/>
    <property type="project" value="TreeGrafter"/>
</dbReference>
<accession>A0AAN8XNL2</accession>
<dbReference type="GO" id="GO:0005634">
    <property type="term" value="C:nucleus"/>
    <property type="evidence" value="ECO:0007669"/>
    <property type="project" value="TreeGrafter"/>
</dbReference>
<dbReference type="SMART" id="SM00355">
    <property type="entry name" value="ZnF_C2H2"/>
    <property type="match status" value="2"/>
</dbReference>
<keyword evidence="3 5" id="KW-0863">Zinc-finger</keyword>
<dbReference type="InterPro" id="IPR036236">
    <property type="entry name" value="Znf_C2H2_sf"/>
</dbReference>
<evidence type="ECO:0000256" key="4">
    <source>
        <dbReference type="ARBA" id="ARBA00022833"/>
    </source>
</evidence>
<name>A0AAN8XNL2_HALRR</name>
<evidence type="ECO:0000313" key="8">
    <source>
        <dbReference type="Proteomes" id="UP001381693"/>
    </source>
</evidence>
<dbReference type="PROSITE" id="PS50157">
    <property type="entry name" value="ZINC_FINGER_C2H2_2"/>
    <property type="match status" value="1"/>
</dbReference>
<dbReference type="PANTHER" id="PTHR24403">
    <property type="entry name" value="ZINC FINGER PROTEIN"/>
    <property type="match status" value="1"/>
</dbReference>
<feature type="non-terminal residue" evidence="7">
    <location>
        <position position="1"/>
    </location>
</feature>
<dbReference type="InterPro" id="IPR013087">
    <property type="entry name" value="Znf_C2H2_type"/>
</dbReference>
<evidence type="ECO:0000256" key="1">
    <source>
        <dbReference type="ARBA" id="ARBA00022723"/>
    </source>
</evidence>
<keyword evidence="4" id="KW-0862">Zinc</keyword>
<dbReference type="EMBL" id="JAXCGZ010004798">
    <property type="protein sequence ID" value="KAK7081484.1"/>
    <property type="molecule type" value="Genomic_DNA"/>
</dbReference>
<keyword evidence="8" id="KW-1185">Reference proteome</keyword>
<evidence type="ECO:0000313" key="7">
    <source>
        <dbReference type="EMBL" id="KAK7081484.1"/>
    </source>
</evidence>
<dbReference type="Proteomes" id="UP001381693">
    <property type="component" value="Unassembled WGS sequence"/>
</dbReference>
<dbReference type="Gene3D" id="3.30.160.60">
    <property type="entry name" value="Classic Zinc Finger"/>
    <property type="match status" value="1"/>
</dbReference>
<dbReference type="PANTHER" id="PTHR24403:SF67">
    <property type="entry name" value="FI01116P-RELATED"/>
    <property type="match status" value="1"/>
</dbReference>
<keyword evidence="2" id="KW-0677">Repeat</keyword>
<organism evidence="7 8">
    <name type="scientific">Halocaridina rubra</name>
    <name type="common">Hawaiian red shrimp</name>
    <dbReference type="NCBI Taxonomy" id="373956"/>
    <lineage>
        <taxon>Eukaryota</taxon>
        <taxon>Metazoa</taxon>
        <taxon>Ecdysozoa</taxon>
        <taxon>Arthropoda</taxon>
        <taxon>Crustacea</taxon>
        <taxon>Multicrustacea</taxon>
        <taxon>Malacostraca</taxon>
        <taxon>Eumalacostraca</taxon>
        <taxon>Eucarida</taxon>
        <taxon>Decapoda</taxon>
        <taxon>Pleocyemata</taxon>
        <taxon>Caridea</taxon>
        <taxon>Atyoidea</taxon>
        <taxon>Atyidae</taxon>
        <taxon>Halocaridina</taxon>
    </lineage>
</organism>
<dbReference type="PROSITE" id="PS00028">
    <property type="entry name" value="ZINC_FINGER_C2H2_1"/>
    <property type="match status" value="1"/>
</dbReference>
<evidence type="ECO:0000256" key="5">
    <source>
        <dbReference type="PROSITE-ProRule" id="PRU00042"/>
    </source>
</evidence>
<evidence type="ECO:0000256" key="2">
    <source>
        <dbReference type="ARBA" id="ARBA00022737"/>
    </source>
</evidence>
<comment type="caution">
    <text evidence="7">The sequence shown here is derived from an EMBL/GenBank/DDBJ whole genome shotgun (WGS) entry which is preliminary data.</text>
</comment>
<keyword evidence="1" id="KW-0479">Metal-binding</keyword>
<evidence type="ECO:0000259" key="6">
    <source>
        <dbReference type="PROSITE" id="PS50157"/>
    </source>
</evidence>